<feature type="region of interest" description="Disordered" evidence="1">
    <location>
        <begin position="46"/>
        <end position="84"/>
    </location>
</feature>
<dbReference type="PANTHER" id="PTHR12112">
    <property type="entry name" value="BNIP - RELATED"/>
    <property type="match status" value="1"/>
</dbReference>
<feature type="compositionally biased region" description="Basic and acidic residues" evidence="1">
    <location>
        <begin position="514"/>
        <end position="531"/>
    </location>
</feature>
<proteinExistence type="predicted"/>
<accession>A0AAV9KBI2</accession>
<keyword evidence="2" id="KW-0472">Membrane</keyword>
<evidence type="ECO:0008006" key="5">
    <source>
        <dbReference type="Google" id="ProtNLM"/>
    </source>
</evidence>
<feature type="region of interest" description="Disordered" evidence="1">
    <location>
        <begin position="100"/>
        <end position="144"/>
    </location>
</feature>
<gene>
    <name evidence="3" type="ORF">R3W88_005238</name>
</gene>
<comment type="caution">
    <text evidence="3">The sequence shown here is derived from an EMBL/GenBank/DDBJ whole genome shotgun (WGS) entry which is preliminary data.</text>
</comment>
<protein>
    <recommendedName>
        <fullName evidence="5">DHHA2 domain-containing protein</fullName>
    </recommendedName>
</protein>
<dbReference type="InterPro" id="IPR038763">
    <property type="entry name" value="DHH_sf"/>
</dbReference>
<organism evidence="3 4">
    <name type="scientific">Solanum pinnatisectum</name>
    <name type="common">tansyleaf nightshade</name>
    <dbReference type="NCBI Taxonomy" id="50273"/>
    <lineage>
        <taxon>Eukaryota</taxon>
        <taxon>Viridiplantae</taxon>
        <taxon>Streptophyta</taxon>
        <taxon>Embryophyta</taxon>
        <taxon>Tracheophyta</taxon>
        <taxon>Spermatophyta</taxon>
        <taxon>Magnoliopsida</taxon>
        <taxon>eudicotyledons</taxon>
        <taxon>Gunneridae</taxon>
        <taxon>Pentapetalae</taxon>
        <taxon>asterids</taxon>
        <taxon>lamiids</taxon>
        <taxon>Solanales</taxon>
        <taxon>Solanaceae</taxon>
        <taxon>Solanoideae</taxon>
        <taxon>Solaneae</taxon>
        <taxon>Solanum</taxon>
    </lineage>
</organism>
<evidence type="ECO:0000256" key="2">
    <source>
        <dbReference type="SAM" id="Phobius"/>
    </source>
</evidence>
<evidence type="ECO:0000313" key="3">
    <source>
        <dbReference type="EMBL" id="KAK4710725.1"/>
    </source>
</evidence>
<dbReference type="Proteomes" id="UP001311915">
    <property type="component" value="Unassembled WGS sequence"/>
</dbReference>
<keyword evidence="2" id="KW-1133">Transmembrane helix</keyword>
<keyword evidence="2" id="KW-0812">Transmembrane</keyword>
<dbReference type="AlphaFoldDB" id="A0AAV9KBI2"/>
<dbReference type="GO" id="GO:0004309">
    <property type="term" value="F:exopolyphosphatase activity"/>
    <property type="evidence" value="ECO:0007669"/>
    <property type="project" value="TreeGrafter"/>
</dbReference>
<dbReference type="Gene3D" id="3.90.1640.10">
    <property type="entry name" value="inorganic pyrophosphatase (n-terminal core)"/>
    <property type="match status" value="1"/>
</dbReference>
<sequence>MAEFQKEKYVRARDDPYFDGMRRGETEAINKGSGLDILRKVTRNDITRSASDVGNRGQKKISMKLSENDVYNDRHSPNSASKGIYEPLGRSLSVRWSAASKLNSPPVGSPRSGLKVDLPDVDELQSSPKSSEANGEYHSPGGLTLPAYERSYTVTKKSRTVSDIPLPPSAASFYCGNSVQMEILGSCQGIHRLNIFLKARRDYVSAGVPSKFLHAVIGPNCCDVGSVASTIMYAFYLNETLSDDKLCTVPVINMKRSDVHSHAALRWLLDSCFVDESSLIFVDEIDLYYYELYGSLQLVLVNCSKLPANQEALKDAVVEIFNCREVLRLFWFSCFCISIMLWSCYALIFLFTQEDTPYSSVPAVTIGKEASCCTLIADKFALTSPEILVGQWFSRLLLAGILMDTGNLTNSQTTTKDKYMTTLLINGAGRFGCNGLYEILRYKMHDAADARPGEVFRKDIKRLSKSDAADPRVGGVLENDIKKLSKSDAADPGVGEVLPRDAKKSSKPNAADPGVREVLQKDSKKLSKSDAADPGVGEVLQKDTKKSSKSDEADHRAEKVLQKDIKKLSKSDTAEPRMEEVLRKDDINLSKSDAPDPRTGEVLRKDIKRWSKSGKPGGTGSRMGNSNIGMSSVGISIGELLTHHSTSAENIRSFQQLEKLHIFLIVSGYYDAEKSFKREILVSAESAELMKSLLHFIYSYANVLPLKALRLSGLAAEMRVFEIEKIVSRKTIEKLLEEFNERAK</sequence>
<reference evidence="3 4" key="1">
    <citation type="submission" date="2023-10" db="EMBL/GenBank/DDBJ databases">
        <title>Genome-Wide Identification Analysis in wild type Solanum Pinnatisectum Reveals Some Genes Defensing Phytophthora Infestans.</title>
        <authorList>
            <person name="Sun C."/>
        </authorList>
    </citation>
    <scope>NUCLEOTIDE SEQUENCE [LARGE SCALE GENOMIC DNA]</scope>
    <source>
        <strain evidence="3">LQN</strain>
        <tissue evidence="3">Leaf</tissue>
    </source>
</reference>
<dbReference type="EMBL" id="JAWPEI010000011">
    <property type="protein sequence ID" value="KAK4710725.1"/>
    <property type="molecule type" value="Genomic_DNA"/>
</dbReference>
<dbReference type="GO" id="GO:0005737">
    <property type="term" value="C:cytoplasm"/>
    <property type="evidence" value="ECO:0007669"/>
    <property type="project" value="TreeGrafter"/>
</dbReference>
<dbReference type="InterPro" id="IPR038222">
    <property type="entry name" value="DHHA2_dom_sf"/>
</dbReference>
<dbReference type="PANTHER" id="PTHR12112:SF52">
    <property type="entry name" value="DHHA2 DOMAIN-CONTAINING PROTEIN"/>
    <property type="match status" value="1"/>
</dbReference>
<evidence type="ECO:0000256" key="1">
    <source>
        <dbReference type="SAM" id="MobiDB-lite"/>
    </source>
</evidence>
<dbReference type="Gene3D" id="3.10.310.20">
    <property type="entry name" value="DHHA2 domain"/>
    <property type="match status" value="1"/>
</dbReference>
<dbReference type="SUPFAM" id="SSF64182">
    <property type="entry name" value="DHH phosphoesterases"/>
    <property type="match status" value="1"/>
</dbReference>
<feature type="transmembrane region" description="Helical" evidence="2">
    <location>
        <begin position="329"/>
        <end position="351"/>
    </location>
</feature>
<keyword evidence="4" id="KW-1185">Reference proteome</keyword>
<feature type="region of interest" description="Disordered" evidence="1">
    <location>
        <begin position="484"/>
        <end position="599"/>
    </location>
</feature>
<name>A0AAV9KBI2_9SOLN</name>
<feature type="compositionally biased region" description="Basic and acidic residues" evidence="1">
    <location>
        <begin position="540"/>
        <end position="599"/>
    </location>
</feature>
<evidence type="ECO:0000313" key="4">
    <source>
        <dbReference type="Proteomes" id="UP001311915"/>
    </source>
</evidence>
<feature type="compositionally biased region" description="Polar residues" evidence="1">
    <location>
        <begin position="124"/>
        <end position="133"/>
    </location>
</feature>